<reference evidence="9" key="1">
    <citation type="submission" date="2023-10" db="EMBL/GenBank/DDBJ databases">
        <authorList>
            <person name="Chen Y."/>
            <person name="Shah S."/>
            <person name="Dougan E. K."/>
            <person name="Thang M."/>
            <person name="Chan C."/>
        </authorList>
    </citation>
    <scope>NUCLEOTIDE SEQUENCE [LARGE SCALE GENOMIC DNA]</scope>
</reference>
<feature type="region of interest" description="Disordered" evidence="6">
    <location>
        <begin position="1"/>
        <end position="38"/>
    </location>
</feature>
<dbReference type="EMBL" id="CAUYUJ010022614">
    <property type="protein sequence ID" value="CAK0911614.1"/>
    <property type="molecule type" value="Genomic_DNA"/>
</dbReference>
<dbReference type="InterPro" id="IPR000222">
    <property type="entry name" value="PP2C_BS"/>
</dbReference>
<keyword evidence="7" id="KW-0472">Membrane</keyword>
<organism evidence="9 10">
    <name type="scientific">Prorocentrum cordatum</name>
    <dbReference type="NCBI Taxonomy" id="2364126"/>
    <lineage>
        <taxon>Eukaryota</taxon>
        <taxon>Sar</taxon>
        <taxon>Alveolata</taxon>
        <taxon>Dinophyceae</taxon>
        <taxon>Prorocentrales</taxon>
        <taxon>Prorocentraceae</taxon>
        <taxon>Prorocentrum</taxon>
    </lineage>
</organism>
<evidence type="ECO:0000256" key="1">
    <source>
        <dbReference type="ARBA" id="ARBA00004170"/>
    </source>
</evidence>
<keyword evidence="3 5" id="KW-0378">Hydrolase</keyword>
<evidence type="ECO:0000256" key="3">
    <source>
        <dbReference type="ARBA" id="ARBA00022801"/>
    </source>
</evidence>
<dbReference type="InterPro" id="IPR015655">
    <property type="entry name" value="PP2C"/>
</dbReference>
<dbReference type="SUPFAM" id="SSF81606">
    <property type="entry name" value="PP2C-like"/>
    <property type="match status" value="1"/>
</dbReference>
<dbReference type="PROSITE" id="PS51746">
    <property type="entry name" value="PPM_2"/>
    <property type="match status" value="1"/>
</dbReference>
<evidence type="ECO:0000256" key="4">
    <source>
        <dbReference type="ARBA" id="ARBA00022912"/>
    </source>
</evidence>
<evidence type="ECO:0000256" key="6">
    <source>
        <dbReference type="SAM" id="MobiDB-lite"/>
    </source>
</evidence>
<dbReference type="CDD" id="cd00143">
    <property type="entry name" value="PP2Cc"/>
    <property type="match status" value="1"/>
</dbReference>
<dbReference type="Pfam" id="PF00481">
    <property type="entry name" value="PP2C"/>
    <property type="match status" value="1"/>
</dbReference>
<feature type="transmembrane region" description="Helical" evidence="7">
    <location>
        <begin position="461"/>
        <end position="486"/>
    </location>
</feature>
<dbReference type="Gene3D" id="3.60.40.10">
    <property type="entry name" value="PPM-type phosphatase domain"/>
    <property type="match status" value="1"/>
</dbReference>
<dbReference type="PROSITE" id="PS01032">
    <property type="entry name" value="PPM_1"/>
    <property type="match status" value="1"/>
</dbReference>
<comment type="similarity">
    <text evidence="5">Belongs to the PP2C family.</text>
</comment>
<protein>
    <recommendedName>
        <fullName evidence="8">PPM-type phosphatase domain-containing protein</fullName>
    </recommendedName>
</protein>
<feature type="non-terminal residue" evidence="9">
    <location>
        <position position="1"/>
    </location>
</feature>
<dbReference type="Proteomes" id="UP001189429">
    <property type="component" value="Unassembled WGS sequence"/>
</dbReference>
<dbReference type="InterPro" id="IPR036457">
    <property type="entry name" value="PPM-type-like_dom_sf"/>
</dbReference>
<feature type="domain" description="PPM-type phosphatase" evidence="8">
    <location>
        <begin position="85"/>
        <end position="520"/>
    </location>
</feature>
<sequence>GAAACQEDAVERERRRLSASKSEKAVAREETEETSADRERTVGLLSLFPQARHWGSIRGVATDESEKTQIDKAVKKAGDGLCGSKVGYACKKGLKPEMPNQDDFCILVVDGVSILGIFDGHGPHGHDIANFVQQHLPKSFIQHANFCDEPEKALMAAFPATHQLCVDSQTECRFDTALSGTTATLAMLREGRVYLGHVGDCRAVLARRRGSDLVAEDLTVDHKPTVESERRRVQAVGGVVRRLEGDLPHRVFLAGKMYPGMEEFFERQTAASLRVATNEEGVILAMRCRSTGLSWGMAVSIGSRCPEERVIFYEQYEVTRGRQNVRRWIVITEPGSRYWREPLLCTKVEWQGIVSMLFVRYVALVTNASDASQADCCPDELATSGRDPEGLCTSDPQVSIDARGLEWQVPLANVMLHRILDRARHAVFLLGIAPALGAPAVAREEVDRRRWSYVVVLRRRLLAPIGGVFGVSLAFVWQAAMAWLILVNDRELVVARLVVIVLGHARDANQDPSSCFIVFG</sequence>
<gene>
    <name evidence="9" type="ORF">PCOR1329_LOCUS85451</name>
</gene>
<comment type="caution">
    <text evidence="9">The sequence shown here is derived from an EMBL/GenBank/DDBJ whole genome shotgun (WGS) entry which is preliminary data.</text>
</comment>
<proteinExistence type="inferred from homology"/>
<accession>A0ABN9YFJ5</accession>
<name>A0ABN9YFJ5_9DINO</name>
<evidence type="ECO:0000313" key="9">
    <source>
        <dbReference type="EMBL" id="CAK0911614.1"/>
    </source>
</evidence>
<comment type="subcellular location">
    <subcellularLocation>
        <location evidence="1">Membrane</location>
        <topology evidence="1">Peripheral membrane protein</topology>
    </subcellularLocation>
</comment>
<dbReference type="SMART" id="SM00332">
    <property type="entry name" value="PP2Cc"/>
    <property type="match status" value="1"/>
</dbReference>
<keyword evidence="2" id="KW-0479">Metal-binding</keyword>
<evidence type="ECO:0000313" key="10">
    <source>
        <dbReference type="Proteomes" id="UP001189429"/>
    </source>
</evidence>
<evidence type="ECO:0000256" key="5">
    <source>
        <dbReference type="RuleBase" id="RU003465"/>
    </source>
</evidence>
<keyword evidence="4 5" id="KW-0904">Protein phosphatase</keyword>
<feature type="compositionally biased region" description="Basic and acidic residues" evidence="6">
    <location>
        <begin position="9"/>
        <end position="38"/>
    </location>
</feature>
<keyword evidence="7" id="KW-0812">Transmembrane</keyword>
<dbReference type="PANTHER" id="PTHR47992">
    <property type="entry name" value="PROTEIN PHOSPHATASE"/>
    <property type="match status" value="1"/>
</dbReference>
<keyword evidence="7" id="KW-1133">Transmembrane helix</keyword>
<keyword evidence="10" id="KW-1185">Reference proteome</keyword>
<evidence type="ECO:0000259" key="8">
    <source>
        <dbReference type="PROSITE" id="PS51746"/>
    </source>
</evidence>
<evidence type="ECO:0000256" key="2">
    <source>
        <dbReference type="ARBA" id="ARBA00022723"/>
    </source>
</evidence>
<dbReference type="InterPro" id="IPR001932">
    <property type="entry name" value="PPM-type_phosphatase-like_dom"/>
</dbReference>
<evidence type="ECO:0000256" key="7">
    <source>
        <dbReference type="SAM" id="Phobius"/>
    </source>
</evidence>